<name>A0A1W1VTQ0_9FIRM</name>
<accession>A0A1W1VTQ0</accession>
<dbReference type="SUPFAM" id="SSF81301">
    <property type="entry name" value="Nucleotidyltransferase"/>
    <property type="match status" value="1"/>
</dbReference>
<dbReference type="GO" id="GO:0016740">
    <property type="term" value="F:transferase activity"/>
    <property type="evidence" value="ECO:0007669"/>
    <property type="project" value="UniProtKB-KW"/>
</dbReference>
<evidence type="ECO:0000313" key="1">
    <source>
        <dbReference type="EMBL" id="SMB96752.1"/>
    </source>
</evidence>
<dbReference type="STRING" id="698762.SAMN00808754_1628"/>
<proteinExistence type="predicted"/>
<dbReference type="InterPro" id="IPR043519">
    <property type="entry name" value="NT_sf"/>
</dbReference>
<sequence>MEDKNASRGKAYSRLPGKEDIKKLCEALNEAGVKYILVGGIAINFHGLPRMTHDIDLLIDSSPENVRKIKEALAYLPDGAVRELRDEDVQNYTVVRVADEIVVDLMAKIGDVTVANAGTEAHEIDGVKIVVADLDTMIRTKPGLREKDVKYLLAKKKAISERNRLKM</sequence>
<dbReference type="Gene3D" id="3.30.460.40">
    <property type="match status" value="1"/>
</dbReference>
<dbReference type="Pfam" id="PF08843">
    <property type="entry name" value="AbiEii"/>
    <property type="match status" value="1"/>
</dbReference>
<dbReference type="RefSeq" id="WP_172839102.1">
    <property type="nucleotide sequence ID" value="NZ_LT838272.1"/>
</dbReference>
<protein>
    <submittedName>
        <fullName evidence="1">Nucleotidyl transferase AbiEii toxin, Type IV TA system</fullName>
    </submittedName>
</protein>
<keyword evidence="1" id="KW-0808">Transferase</keyword>
<dbReference type="Proteomes" id="UP000192569">
    <property type="component" value="Chromosome I"/>
</dbReference>
<organism evidence="1 2">
    <name type="scientific">Thermanaeromonas toyohensis ToBE</name>
    <dbReference type="NCBI Taxonomy" id="698762"/>
    <lineage>
        <taxon>Bacteria</taxon>
        <taxon>Bacillati</taxon>
        <taxon>Bacillota</taxon>
        <taxon>Clostridia</taxon>
        <taxon>Neomoorellales</taxon>
        <taxon>Neomoorellaceae</taxon>
        <taxon>Thermanaeromonas</taxon>
    </lineage>
</organism>
<reference evidence="1 2" key="1">
    <citation type="submission" date="2017-04" db="EMBL/GenBank/DDBJ databases">
        <authorList>
            <person name="Afonso C.L."/>
            <person name="Miller P.J."/>
            <person name="Scott M.A."/>
            <person name="Spackman E."/>
            <person name="Goraichik I."/>
            <person name="Dimitrov K.M."/>
            <person name="Suarez D.L."/>
            <person name="Swayne D.E."/>
        </authorList>
    </citation>
    <scope>NUCLEOTIDE SEQUENCE [LARGE SCALE GENOMIC DNA]</scope>
    <source>
        <strain evidence="1 2">ToBE</strain>
    </source>
</reference>
<keyword evidence="2" id="KW-1185">Reference proteome</keyword>
<dbReference type="InterPro" id="IPR014942">
    <property type="entry name" value="AbiEii"/>
</dbReference>
<gene>
    <name evidence="1" type="ORF">SAMN00808754_1628</name>
</gene>
<dbReference type="EMBL" id="LT838272">
    <property type="protein sequence ID" value="SMB96752.1"/>
    <property type="molecule type" value="Genomic_DNA"/>
</dbReference>
<evidence type="ECO:0000313" key="2">
    <source>
        <dbReference type="Proteomes" id="UP000192569"/>
    </source>
</evidence>
<dbReference type="AlphaFoldDB" id="A0A1W1VTQ0"/>